<dbReference type="Pfam" id="PF03171">
    <property type="entry name" value="2OG-FeII_Oxy"/>
    <property type="match status" value="1"/>
</dbReference>
<dbReference type="EC" id="1.14.20.7" evidence="3"/>
<evidence type="ECO:0000256" key="1">
    <source>
        <dbReference type="ARBA" id="ARBA00001954"/>
    </source>
</evidence>
<keyword evidence="11" id="KW-0408">Iron</keyword>
<dbReference type="Proteomes" id="UP000254889">
    <property type="component" value="Chromosome"/>
</dbReference>
<evidence type="ECO:0000256" key="8">
    <source>
        <dbReference type="ARBA" id="ARBA00031282"/>
    </source>
</evidence>
<reference evidence="13 14" key="1">
    <citation type="submission" date="2018-07" db="EMBL/GenBank/DDBJ databases">
        <authorList>
            <person name="Quirk P.G."/>
            <person name="Krulwich T.A."/>
        </authorList>
    </citation>
    <scope>NUCLEOTIDE SEQUENCE [LARGE SCALE GENOMIC DNA]</scope>
    <source>
        <strain evidence="13 14">CC-BB4</strain>
    </source>
</reference>
<dbReference type="Pfam" id="PF14226">
    <property type="entry name" value="DIOX_N"/>
    <property type="match status" value="1"/>
</dbReference>
<dbReference type="OrthoDB" id="21825at2"/>
<dbReference type="Gene3D" id="2.60.120.330">
    <property type="entry name" value="B-lactam Antibiotic, Isopenicillin N Synthase, Chain"/>
    <property type="match status" value="1"/>
</dbReference>
<dbReference type="EC" id="1.13.12.19" evidence="4"/>
<dbReference type="SUPFAM" id="SSF51197">
    <property type="entry name" value="Clavaminate synthase-like"/>
    <property type="match status" value="1"/>
</dbReference>
<dbReference type="GO" id="GO:0046872">
    <property type="term" value="F:metal ion binding"/>
    <property type="evidence" value="ECO:0007669"/>
    <property type="project" value="UniProtKB-KW"/>
</dbReference>
<evidence type="ECO:0000256" key="9">
    <source>
        <dbReference type="ARBA" id="ARBA00047725"/>
    </source>
</evidence>
<evidence type="ECO:0000259" key="12">
    <source>
        <dbReference type="PROSITE" id="PS51471"/>
    </source>
</evidence>
<feature type="domain" description="Fe2OG dioxygenase" evidence="12">
    <location>
        <begin position="165"/>
        <end position="274"/>
    </location>
</feature>
<dbReference type="InterPro" id="IPR044861">
    <property type="entry name" value="IPNS-like_FE2OG_OXY"/>
</dbReference>
<dbReference type="InterPro" id="IPR027443">
    <property type="entry name" value="IPNS-like_sf"/>
</dbReference>
<comment type="catalytic activity">
    <reaction evidence="9">
        <text>2-oxoglutarate + O2 + 2 H(+) = ethene + 3 CO2 + H2O</text>
        <dbReference type="Rhea" id="RHEA:31523"/>
        <dbReference type="ChEBI" id="CHEBI:15377"/>
        <dbReference type="ChEBI" id="CHEBI:15378"/>
        <dbReference type="ChEBI" id="CHEBI:15379"/>
        <dbReference type="ChEBI" id="CHEBI:16526"/>
        <dbReference type="ChEBI" id="CHEBI:16810"/>
        <dbReference type="ChEBI" id="CHEBI:18153"/>
        <dbReference type="EC" id="1.13.12.19"/>
    </reaction>
</comment>
<dbReference type="InterPro" id="IPR050231">
    <property type="entry name" value="Iron_ascorbate_oxido_reductase"/>
</dbReference>
<dbReference type="PANTHER" id="PTHR47990">
    <property type="entry name" value="2-OXOGLUTARATE (2OG) AND FE(II)-DEPENDENT OXYGENASE SUPERFAMILY PROTEIN-RELATED"/>
    <property type="match status" value="1"/>
</dbReference>
<evidence type="ECO:0000256" key="7">
    <source>
        <dbReference type="ARBA" id="ARBA00031011"/>
    </source>
</evidence>
<evidence type="ECO:0000256" key="4">
    <source>
        <dbReference type="ARBA" id="ARBA00012531"/>
    </source>
</evidence>
<dbReference type="AlphaFoldDB" id="A0A345ZR61"/>
<proteinExistence type="inferred from homology"/>
<dbReference type="GO" id="GO:0009693">
    <property type="term" value="P:ethylene biosynthetic process"/>
    <property type="evidence" value="ECO:0007669"/>
    <property type="project" value="UniProtKB-KW"/>
</dbReference>
<evidence type="ECO:0000256" key="3">
    <source>
        <dbReference type="ARBA" id="ARBA00012293"/>
    </source>
</evidence>
<evidence type="ECO:0000256" key="2">
    <source>
        <dbReference type="ARBA" id="ARBA00004767"/>
    </source>
</evidence>
<keyword evidence="6" id="KW-0266">Ethylene biosynthesis</keyword>
<accession>A0A345ZR61</accession>
<gene>
    <name evidence="13" type="ORF">DW352_02080</name>
</gene>
<dbReference type="GO" id="GO:0102276">
    <property type="term" value="F:2-oxoglutarate oxygenase/decarboxylase (ethylene-forming) activity"/>
    <property type="evidence" value="ECO:0007669"/>
    <property type="project" value="UniProtKB-EC"/>
</dbReference>
<evidence type="ECO:0000256" key="10">
    <source>
        <dbReference type="ARBA" id="ARBA00049359"/>
    </source>
</evidence>
<dbReference type="KEGG" id="ptaw:DW352_02080"/>
<evidence type="ECO:0000256" key="6">
    <source>
        <dbReference type="ARBA" id="ARBA00022666"/>
    </source>
</evidence>
<comment type="cofactor">
    <cofactor evidence="1">
        <name>Fe(2+)</name>
        <dbReference type="ChEBI" id="CHEBI:29033"/>
    </cofactor>
</comment>
<dbReference type="RefSeq" id="WP_115688067.1">
    <property type="nucleotide sequence ID" value="NZ_CP031417.1"/>
</dbReference>
<keyword evidence="11" id="KW-0560">Oxidoreductase</keyword>
<comment type="pathway">
    <text evidence="2">Alkene biosynthesis; ethylene biosynthesis via 2-oxoglutarate.</text>
</comment>
<dbReference type="PROSITE" id="PS51471">
    <property type="entry name" value="FE2OG_OXY"/>
    <property type="match status" value="1"/>
</dbReference>
<keyword evidence="14" id="KW-1185">Reference proteome</keyword>
<keyword evidence="11" id="KW-0479">Metal-binding</keyword>
<name>A0A345ZR61_9HYPH</name>
<organism evidence="13 14">
    <name type="scientific">Pseudolabrys taiwanensis</name>
    <dbReference type="NCBI Taxonomy" id="331696"/>
    <lineage>
        <taxon>Bacteria</taxon>
        <taxon>Pseudomonadati</taxon>
        <taxon>Pseudomonadota</taxon>
        <taxon>Alphaproteobacteria</taxon>
        <taxon>Hyphomicrobiales</taxon>
        <taxon>Xanthobacteraceae</taxon>
        <taxon>Pseudolabrys</taxon>
    </lineage>
</organism>
<evidence type="ECO:0000313" key="14">
    <source>
        <dbReference type="Proteomes" id="UP000254889"/>
    </source>
</evidence>
<dbReference type="InterPro" id="IPR026992">
    <property type="entry name" value="DIOX_N"/>
</dbReference>
<dbReference type="InterPro" id="IPR005123">
    <property type="entry name" value="Oxoglu/Fe-dep_dioxygenase_dom"/>
</dbReference>
<dbReference type="PRINTS" id="PR00682">
    <property type="entry name" value="IPNSYNTHASE"/>
</dbReference>
<sequence>MSLPIIDLTQPMSSTAPLLGDTCENTGFFLVRGHGVPSSLIGDMAETSRRFFDLPVEQKKAVAAQPGSDRGYRALGAGKLGETAGQTVAPDLRENYFIGPPDLPAGKAASGFFSANVWPATLPEMGEVCTAYYKAMKGLADHLLMLSAVALSLPENYFEPYNDAPISQLTMVNYPEQQEAPGDSQFRASEHTDFGALTLLLAEDKPGGLQVQQRDGTWLNVAPPEPNCYIVNIGDLMARWTNDRWKSTVHRVINPPREKAMISRRQSIVFFHHPNEDANIACLPTCVNGEARYAPTTPGQHLRERLTAVYGKKSPN</sequence>
<evidence type="ECO:0000313" key="13">
    <source>
        <dbReference type="EMBL" id="AXK79408.1"/>
    </source>
</evidence>
<dbReference type="EMBL" id="CP031417">
    <property type="protein sequence ID" value="AXK79408.1"/>
    <property type="molecule type" value="Genomic_DNA"/>
</dbReference>
<protein>
    <recommendedName>
        <fullName evidence="5">2-oxoglutarate-dependent ethylene/succinate-forming enzyme</fullName>
        <ecNumber evidence="4">1.13.12.19</ecNumber>
        <ecNumber evidence="3">1.14.20.7</ecNumber>
    </recommendedName>
    <alternativeName>
        <fullName evidence="7">2-oxoglutarate dioxygenase (ethylene-forming)</fullName>
    </alternativeName>
    <alternativeName>
        <fullName evidence="8">2-oxoglutarate/L-arginine monooxygenase/decarboxylase (succinate-forming)</fullName>
    </alternativeName>
</protein>
<evidence type="ECO:0000256" key="5">
    <source>
        <dbReference type="ARBA" id="ARBA00019045"/>
    </source>
</evidence>
<evidence type="ECO:0000256" key="11">
    <source>
        <dbReference type="RuleBase" id="RU003682"/>
    </source>
</evidence>
<comment type="similarity">
    <text evidence="11">Belongs to the iron/ascorbate-dependent oxidoreductase family.</text>
</comment>
<comment type="catalytic activity">
    <reaction evidence="10">
        <text>L-arginine + 2-oxoglutarate + O2 = guanidine + L-glutamate 5-semialdehyde + succinate + CO2</text>
        <dbReference type="Rhea" id="RHEA:31535"/>
        <dbReference type="ChEBI" id="CHEBI:15379"/>
        <dbReference type="ChEBI" id="CHEBI:16526"/>
        <dbReference type="ChEBI" id="CHEBI:16810"/>
        <dbReference type="ChEBI" id="CHEBI:30031"/>
        <dbReference type="ChEBI" id="CHEBI:30087"/>
        <dbReference type="ChEBI" id="CHEBI:32682"/>
        <dbReference type="ChEBI" id="CHEBI:58066"/>
        <dbReference type="EC" id="1.14.20.7"/>
    </reaction>
</comment>